<organism evidence="1 2">
    <name type="scientific">Fusarium poae</name>
    <dbReference type="NCBI Taxonomy" id="36050"/>
    <lineage>
        <taxon>Eukaryota</taxon>
        <taxon>Fungi</taxon>
        <taxon>Dikarya</taxon>
        <taxon>Ascomycota</taxon>
        <taxon>Pezizomycotina</taxon>
        <taxon>Sordariomycetes</taxon>
        <taxon>Hypocreomycetidae</taxon>
        <taxon>Hypocreales</taxon>
        <taxon>Nectriaceae</taxon>
        <taxon>Fusarium</taxon>
    </lineage>
</organism>
<dbReference type="EMBL" id="LYXU01000002">
    <property type="protein sequence ID" value="OBS23994.1"/>
    <property type="molecule type" value="Genomic_DNA"/>
</dbReference>
<evidence type="ECO:0000313" key="1">
    <source>
        <dbReference type="EMBL" id="OBS23994.1"/>
    </source>
</evidence>
<keyword evidence="2" id="KW-1185">Reference proteome</keyword>
<evidence type="ECO:0000313" key="2">
    <source>
        <dbReference type="Proteomes" id="UP000091967"/>
    </source>
</evidence>
<dbReference type="STRING" id="36050.A0A1B8AUF7"/>
<dbReference type="Proteomes" id="UP000091967">
    <property type="component" value="Unassembled WGS sequence"/>
</dbReference>
<proteinExistence type="predicted"/>
<dbReference type="OMA" id="HSEDICL"/>
<reference evidence="1 2" key="1">
    <citation type="submission" date="2016-06" db="EMBL/GenBank/DDBJ databases">
        <title>Living apart together: crosstalk between the core and supernumerary genomes in a fungal plant pathogen.</title>
        <authorList>
            <person name="Vanheule A."/>
            <person name="Audenaert K."/>
            <person name="Warris S."/>
            <person name="Van De Geest H."/>
            <person name="Schijlen E."/>
            <person name="Hofte M."/>
            <person name="De Saeger S."/>
            <person name="Haesaert G."/>
            <person name="Waalwijk C."/>
            <person name="Van Der Lee T."/>
        </authorList>
    </citation>
    <scope>NUCLEOTIDE SEQUENCE [LARGE SCALE GENOMIC DNA]</scope>
    <source>
        <strain evidence="1 2">2516</strain>
    </source>
</reference>
<gene>
    <name evidence="1" type="ORF">FPOA_04542</name>
</gene>
<protein>
    <submittedName>
        <fullName evidence="1">Uncharacterized protein</fullName>
    </submittedName>
</protein>
<accession>A0A1B8AUF7</accession>
<name>A0A1B8AUF7_FUSPO</name>
<sequence>MDPLLHLHPVLATKYHVAWPSLPSSPLGFSQGPLPSHIAQSQEEIHKRVRDVLERNRLIEEETTINFGLRDRSPTVLIYTQWHENSNKTWKRAMEEMVTSVNKDFPAVIDGGFHFEMIAPQALIAFHPIDKGFLWKKESKDAIRRHFDAMQPYHSEDICLRSEYQRL</sequence>
<dbReference type="AlphaFoldDB" id="A0A1B8AUF7"/>
<dbReference type="OrthoDB" id="5088255at2759"/>
<comment type="caution">
    <text evidence="1">The sequence shown here is derived from an EMBL/GenBank/DDBJ whole genome shotgun (WGS) entry which is preliminary data.</text>
</comment>